<evidence type="ECO:0000313" key="5">
    <source>
        <dbReference type="Proteomes" id="UP000184447"/>
    </source>
</evidence>
<keyword evidence="5" id="KW-1185">Reference proteome</keyword>
<dbReference type="SUPFAM" id="SSF55073">
    <property type="entry name" value="Nucleotide cyclase"/>
    <property type="match status" value="1"/>
</dbReference>
<dbReference type="PROSITE" id="PS50887">
    <property type="entry name" value="GGDEF"/>
    <property type="match status" value="1"/>
</dbReference>
<dbReference type="Pfam" id="PF05228">
    <property type="entry name" value="CHASE4"/>
    <property type="match status" value="1"/>
</dbReference>
<dbReference type="CDD" id="cd01949">
    <property type="entry name" value="GGDEF"/>
    <property type="match status" value="1"/>
</dbReference>
<evidence type="ECO:0000259" key="2">
    <source>
        <dbReference type="PROSITE" id="PS50885"/>
    </source>
</evidence>
<dbReference type="STRING" id="1121316.SAMN02745207_03246"/>
<dbReference type="Pfam" id="PF00672">
    <property type="entry name" value="HAMP"/>
    <property type="match status" value="1"/>
</dbReference>
<feature type="domain" description="HAMP" evidence="2">
    <location>
        <begin position="273"/>
        <end position="326"/>
    </location>
</feature>
<keyword evidence="1" id="KW-0812">Transmembrane</keyword>
<dbReference type="GO" id="GO:0005886">
    <property type="term" value="C:plasma membrane"/>
    <property type="evidence" value="ECO:0007669"/>
    <property type="project" value="TreeGrafter"/>
</dbReference>
<dbReference type="GO" id="GO:1902201">
    <property type="term" value="P:negative regulation of bacterial-type flagellum-dependent cell motility"/>
    <property type="evidence" value="ECO:0007669"/>
    <property type="project" value="TreeGrafter"/>
</dbReference>
<name>A0A1M5X010_9CLOT</name>
<dbReference type="InterPro" id="IPR007892">
    <property type="entry name" value="CHASE4"/>
</dbReference>
<dbReference type="RefSeq" id="WP_073339604.1">
    <property type="nucleotide sequence ID" value="NZ_FQXM01000022.1"/>
</dbReference>
<dbReference type="GO" id="GO:0052621">
    <property type="term" value="F:diguanylate cyclase activity"/>
    <property type="evidence" value="ECO:0007669"/>
    <property type="project" value="TreeGrafter"/>
</dbReference>
<dbReference type="Pfam" id="PF00990">
    <property type="entry name" value="GGDEF"/>
    <property type="match status" value="1"/>
</dbReference>
<dbReference type="InterPro" id="IPR003660">
    <property type="entry name" value="HAMP_dom"/>
</dbReference>
<feature type="domain" description="GGDEF" evidence="3">
    <location>
        <begin position="362"/>
        <end position="485"/>
    </location>
</feature>
<evidence type="ECO:0000313" key="4">
    <source>
        <dbReference type="EMBL" id="SHH93255.1"/>
    </source>
</evidence>
<proteinExistence type="predicted"/>
<dbReference type="InterPro" id="IPR029787">
    <property type="entry name" value="Nucleotide_cyclase"/>
</dbReference>
<dbReference type="InterPro" id="IPR043128">
    <property type="entry name" value="Rev_trsase/Diguanyl_cyclase"/>
</dbReference>
<protein>
    <submittedName>
        <fullName evidence="4">Diguanylate cyclase (GGDEF) domain-containing protein</fullName>
    </submittedName>
</protein>
<dbReference type="GO" id="GO:0043709">
    <property type="term" value="P:cell adhesion involved in single-species biofilm formation"/>
    <property type="evidence" value="ECO:0007669"/>
    <property type="project" value="TreeGrafter"/>
</dbReference>
<organism evidence="4 5">
    <name type="scientific">Clostridium grantii DSM 8605</name>
    <dbReference type="NCBI Taxonomy" id="1121316"/>
    <lineage>
        <taxon>Bacteria</taxon>
        <taxon>Bacillati</taxon>
        <taxon>Bacillota</taxon>
        <taxon>Clostridia</taxon>
        <taxon>Eubacteriales</taxon>
        <taxon>Clostridiaceae</taxon>
        <taxon>Clostridium</taxon>
    </lineage>
</organism>
<accession>A0A1M5X010</accession>
<reference evidence="4 5" key="1">
    <citation type="submission" date="2016-11" db="EMBL/GenBank/DDBJ databases">
        <authorList>
            <person name="Jaros S."/>
            <person name="Januszkiewicz K."/>
            <person name="Wedrychowicz H."/>
        </authorList>
    </citation>
    <scope>NUCLEOTIDE SEQUENCE [LARGE SCALE GENOMIC DNA]</scope>
    <source>
        <strain evidence="4 5">DSM 8605</strain>
    </source>
</reference>
<dbReference type="Gene3D" id="6.10.340.10">
    <property type="match status" value="1"/>
</dbReference>
<gene>
    <name evidence="4" type="ORF">SAMN02745207_03246</name>
</gene>
<dbReference type="SMART" id="SM00304">
    <property type="entry name" value="HAMP"/>
    <property type="match status" value="1"/>
</dbReference>
<keyword evidence="1" id="KW-1133">Transmembrane helix</keyword>
<dbReference type="InterPro" id="IPR050469">
    <property type="entry name" value="Diguanylate_Cyclase"/>
</dbReference>
<dbReference type="OrthoDB" id="9805474at2"/>
<feature type="transmembrane region" description="Helical" evidence="1">
    <location>
        <begin position="251"/>
        <end position="271"/>
    </location>
</feature>
<dbReference type="NCBIfam" id="TIGR00254">
    <property type="entry name" value="GGDEF"/>
    <property type="match status" value="1"/>
</dbReference>
<dbReference type="Gene3D" id="3.30.70.270">
    <property type="match status" value="1"/>
</dbReference>
<keyword evidence="1" id="KW-0472">Membrane</keyword>
<dbReference type="GO" id="GO:0007165">
    <property type="term" value="P:signal transduction"/>
    <property type="evidence" value="ECO:0007669"/>
    <property type="project" value="InterPro"/>
</dbReference>
<dbReference type="PANTHER" id="PTHR45138">
    <property type="entry name" value="REGULATORY COMPONENTS OF SENSORY TRANSDUCTION SYSTEM"/>
    <property type="match status" value="1"/>
</dbReference>
<dbReference type="PANTHER" id="PTHR45138:SF23">
    <property type="entry name" value="SIGNALING PROTEIN"/>
    <property type="match status" value="1"/>
</dbReference>
<dbReference type="AlphaFoldDB" id="A0A1M5X010"/>
<dbReference type="InterPro" id="IPR000160">
    <property type="entry name" value="GGDEF_dom"/>
</dbReference>
<evidence type="ECO:0000256" key="1">
    <source>
        <dbReference type="SAM" id="Phobius"/>
    </source>
</evidence>
<dbReference type="SMART" id="SM00267">
    <property type="entry name" value="GGDEF"/>
    <property type="match status" value="1"/>
</dbReference>
<dbReference type="EMBL" id="FQXM01000022">
    <property type="protein sequence ID" value="SHH93255.1"/>
    <property type="molecule type" value="Genomic_DNA"/>
</dbReference>
<feature type="transmembrane region" description="Helical" evidence="1">
    <location>
        <begin position="7"/>
        <end position="26"/>
    </location>
</feature>
<sequence>MKIRSKFNIITLVFSVLVIITSSIVIKQINMNGYMEAEMNVFNYKLDRVKQNLINIEEELEYINNDWAKWNDTYNFILGQYPEYIDSNITIQTFYDLELNYLLIENDKGEILYGAEHSKEDDEISLIPDKIVEEFNKYKDTYGIMLFEDKYIVYSSKSITDNKGLAKPIGQIVMAFEIDQDLIEDLSEKSSLDFTFETIEEPQYQEIIKKIDKNISQGIVYIPFVNSESYIKITVELFNDISNLGTKNSNFTIIVITLVLFFFGIMIYISLNKVIISKLDRLTKQVRKITNNENINNRININGNDEFTELSTDINLMLDEIKIVNSKLNQQAQFDEMTGVLNRRAGLDRLTKAIDKKHTLGVNLIICFIDIDGLKKVNDNFGHAYGDMLIKFVVEAINKIRISSENIVRLGGDEFLIIFQDSTIEKSKIQLAQIINEVDNINNTMEMPFKISFSYGIEEYKSIWKIDEFVESADKKMYEDKRNKK</sequence>
<dbReference type="Proteomes" id="UP000184447">
    <property type="component" value="Unassembled WGS sequence"/>
</dbReference>
<dbReference type="PROSITE" id="PS50885">
    <property type="entry name" value="HAMP"/>
    <property type="match status" value="1"/>
</dbReference>
<evidence type="ECO:0000259" key="3">
    <source>
        <dbReference type="PROSITE" id="PS50887"/>
    </source>
</evidence>